<keyword evidence="3" id="KW-1185">Reference proteome</keyword>
<dbReference type="AlphaFoldDB" id="A0AAD9W2R6"/>
<proteinExistence type="predicted"/>
<dbReference type="Proteomes" id="UP001265746">
    <property type="component" value="Unassembled WGS sequence"/>
</dbReference>
<dbReference type="Pfam" id="PF24809">
    <property type="entry name" value="DUF7708"/>
    <property type="match status" value="1"/>
</dbReference>
<evidence type="ECO:0000259" key="1">
    <source>
        <dbReference type="Pfam" id="PF24809"/>
    </source>
</evidence>
<comment type="caution">
    <text evidence="2">The sequence shown here is derived from an EMBL/GenBank/DDBJ whole genome shotgun (WGS) entry which is preliminary data.</text>
</comment>
<gene>
    <name evidence="2" type="ORF">N8I77_005429</name>
</gene>
<reference evidence="2" key="1">
    <citation type="submission" date="2023-06" db="EMBL/GenBank/DDBJ databases">
        <authorList>
            <person name="Noh H."/>
        </authorList>
    </citation>
    <scope>NUCLEOTIDE SEQUENCE</scope>
    <source>
        <strain evidence="2">DUCC20226</strain>
    </source>
</reference>
<organism evidence="2 3">
    <name type="scientific">Phomopsis amygdali</name>
    <name type="common">Fusicoccum amygdali</name>
    <dbReference type="NCBI Taxonomy" id="1214568"/>
    <lineage>
        <taxon>Eukaryota</taxon>
        <taxon>Fungi</taxon>
        <taxon>Dikarya</taxon>
        <taxon>Ascomycota</taxon>
        <taxon>Pezizomycotina</taxon>
        <taxon>Sordariomycetes</taxon>
        <taxon>Sordariomycetidae</taxon>
        <taxon>Diaporthales</taxon>
        <taxon>Diaporthaceae</taxon>
        <taxon>Diaporthe</taxon>
    </lineage>
</organism>
<dbReference type="EMBL" id="JAUJFL010000003">
    <property type="protein sequence ID" value="KAK2606698.1"/>
    <property type="molecule type" value="Genomic_DNA"/>
</dbReference>
<feature type="domain" description="DUF7708" evidence="1">
    <location>
        <begin position="133"/>
        <end position="267"/>
    </location>
</feature>
<dbReference type="InterPro" id="IPR056125">
    <property type="entry name" value="DUF7708"/>
</dbReference>
<sequence>MANVNRYPTPGELVKRFSWEMENRENLDTDSEEFTQLRMDFVEQTKVSTGGKAMEMRRLEAYFSKTGPGDERVFEETRNELIKCMRAFQSLVPEELRTTAIPASWSDVETAISTVQGHWESQSQGSKTSQAKKWFKKMCNGLHNHRAALDLLPKESEYVSVIAGALTLIIKASANYTKISESFVKGVIAINDAVALVQGNQVYNTPQLQQLSMRLYTGVFSYLRKFMTWFTSKSRKRLLWSLNENLEQTFADDLEQVKSTCALLSQQIQLHMSIDVRISNLKIDKTNWALNYLISLIENEEAQRRLQRATSERYFEKLFRENFQKSNYELQETLFNMMDGFKEVMRQAISGEAMGNILERQASIELDTGDQHSTGSITSLIDDAQNQVLTDQSLTSTSQQEEDIKLWSAHLEDHYSSEQVYPFPDVPQQYYAETAFVSRLSAFTTTLESQILYAMAQFQPSGRNLLRFSAAKYANLARTHGVPVISFFCSPLPDEPWQLTALLYSLIRQIVELLGDDIPASAQLTKARFQHLDGSMNTWDEALRLFSDLVRWVRLPQLLFVIDGVNLLGNDDEDTLQEEVRAFGKALKELARPGAVTDCIVKVLFTTAGRSSSLCEELDSDQIVMCNLSSSVGAGGVSRKSRRFLLY</sequence>
<protein>
    <recommendedName>
        <fullName evidence="1">DUF7708 domain-containing protein</fullName>
    </recommendedName>
</protein>
<accession>A0AAD9W2R6</accession>
<name>A0AAD9W2R6_PHOAM</name>
<evidence type="ECO:0000313" key="2">
    <source>
        <dbReference type="EMBL" id="KAK2606698.1"/>
    </source>
</evidence>
<evidence type="ECO:0000313" key="3">
    <source>
        <dbReference type="Proteomes" id="UP001265746"/>
    </source>
</evidence>